<accession>A0A917Y8X8</accession>
<sequence length="135" mass="14900">MGADFGSQTAPISPPPRPLEHPSERHAARRSAEDCLGDILPELLATAHFVESDLRVAARFTRFATYRRTVFGRRRHRIGASANESRRIDGSALNGHGLQVMASTVVHGMRVRAYSSRQAHRSNTTDHRTDTGGNQ</sequence>
<comment type="caution">
    <text evidence="2">The sequence shown here is derived from an EMBL/GenBank/DDBJ whole genome shotgun (WGS) entry which is preliminary data.</text>
</comment>
<dbReference type="EMBL" id="BMMM01000010">
    <property type="protein sequence ID" value="GGN74765.1"/>
    <property type="molecule type" value="Genomic_DNA"/>
</dbReference>
<reference evidence="2 3" key="1">
    <citation type="journal article" date="2014" name="Int. J. Syst. Evol. Microbiol.">
        <title>Complete genome sequence of Corynebacterium casei LMG S-19264T (=DSM 44701T), isolated from a smear-ripened cheese.</title>
        <authorList>
            <consortium name="US DOE Joint Genome Institute (JGI-PGF)"/>
            <person name="Walter F."/>
            <person name="Albersmeier A."/>
            <person name="Kalinowski J."/>
            <person name="Ruckert C."/>
        </authorList>
    </citation>
    <scope>NUCLEOTIDE SEQUENCE [LARGE SCALE GENOMIC DNA]</scope>
    <source>
        <strain evidence="2 3">CGMCC 4.7111</strain>
    </source>
</reference>
<keyword evidence="3" id="KW-1185">Reference proteome</keyword>
<feature type="compositionally biased region" description="Polar residues" evidence="1">
    <location>
        <begin position="1"/>
        <end position="11"/>
    </location>
</feature>
<proteinExistence type="predicted"/>
<organism evidence="2 3">
    <name type="scientific">Streptomyces albiflavescens</name>
    <dbReference type="NCBI Taxonomy" id="1623582"/>
    <lineage>
        <taxon>Bacteria</taxon>
        <taxon>Bacillati</taxon>
        <taxon>Actinomycetota</taxon>
        <taxon>Actinomycetes</taxon>
        <taxon>Kitasatosporales</taxon>
        <taxon>Streptomycetaceae</taxon>
        <taxon>Streptomyces</taxon>
    </lineage>
</organism>
<evidence type="ECO:0000256" key="1">
    <source>
        <dbReference type="SAM" id="MobiDB-lite"/>
    </source>
</evidence>
<evidence type="ECO:0000313" key="2">
    <source>
        <dbReference type="EMBL" id="GGN74765.1"/>
    </source>
</evidence>
<dbReference type="Proteomes" id="UP000600365">
    <property type="component" value="Unassembled WGS sequence"/>
</dbReference>
<protein>
    <submittedName>
        <fullName evidence="2">Uncharacterized protein</fullName>
    </submittedName>
</protein>
<feature type="compositionally biased region" description="Basic and acidic residues" evidence="1">
    <location>
        <begin position="123"/>
        <end position="135"/>
    </location>
</feature>
<name>A0A917Y8X8_9ACTN</name>
<feature type="compositionally biased region" description="Basic and acidic residues" evidence="1">
    <location>
        <begin position="18"/>
        <end position="30"/>
    </location>
</feature>
<evidence type="ECO:0000313" key="3">
    <source>
        <dbReference type="Proteomes" id="UP000600365"/>
    </source>
</evidence>
<gene>
    <name evidence="2" type="ORF">GCM10011579_054170</name>
</gene>
<feature type="region of interest" description="Disordered" evidence="1">
    <location>
        <begin position="114"/>
        <end position="135"/>
    </location>
</feature>
<feature type="region of interest" description="Disordered" evidence="1">
    <location>
        <begin position="1"/>
        <end position="30"/>
    </location>
</feature>
<dbReference type="AlphaFoldDB" id="A0A917Y8X8"/>